<comment type="caution">
    <text evidence="2">The sequence shown here is derived from an EMBL/GenBank/DDBJ whole genome shotgun (WGS) entry which is preliminary data.</text>
</comment>
<name>A0A8X6H179_TRICU</name>
<sequence>MQQKGPSPGGVEGYTASCSSLIGCRVDVEARLRRVRYTWKPLSVSNVVRHLTWHLSIKLPAQRSHHPIGGFLLPQQNHRPTGGSPPPPPFLSLSI</sequence>
<dbReference type="PROSITE" id="PS51257">
    <property type="entry name" value="PROKAR_LIPOPROTEIN"/>
    <property type="match status" value="1"/>
</dbReference>
<evidence type="ECO:0000256" key="1">
    <source>
        <dbReference type="SAM" id="MobiDB-lite"/>
    </source>
</evidence>
<feature type="compositionally biased region" description="Pro residues" evidence="1">
    <location>
        <begin position="83"/>
        <end position="95"/>
    </location>
</feature>
<feature type="region of interest" description="Disordered" evidence="1">
    <location>
        <begin position="68"/>
        <end position="95"/>
    </location>
</feature>
<reference evidence="2" key="1">
    <citation type="submission" date="2020-07" db="EMBL/GenBank/DDBJ databases">
        <title>Multicomponent nature underlies the extraordinary mechanical properties of spider dragline silk.</title>
        <authorList>
            <person name="Kono N."/>
            <person name="Nakamura H."/>
            <person name="Mori M."/>
            <person name="Yoshida Y."/>
            <person name="Ohtoshi R."/>
            <person name="Malay A.D."/>
            <person name="Moran D.A.P."/>
            <person name="Tomita M."/>
            <person name="Numata K."/>
            <person name="Arakawa K."/>
        </authorList>
    </citation>
    <scope>NUCLEOTIDE SEQUENCE</scope>
</reference>
<keyword evidence="3" id="KW-1185">Reference proteome</keyword>
<dbReference type="Proteomes" id="UP000887116">
    <property type="component" value="Unassembled WGS sequence"/>
</dbReference>
<gene>
    <name evidence="2" type="ORF">TNCT_147861</name>
</gene>
<accession>A0A8X6H179</accession>
<evidence type="ECO:0000313" key="2">
    <source>
        <dbReference type="EMBL" id="GFR15118.1"/>
    </source>
</evidence>
<proteinExistence type="predicted"/>
<organism evidence="2 3">
    <name type="scientific">Trichonephila clavata</name>
    <name type="common">Joro spider</name>
    <name type="synonym">Nephila clavata</name>
    <dbReference type="NCBI Taxonomy" id="2740835"/>
    <lineage>
        <taxon>Eukaryota</taxon>
        <taxon>Metazoa</taxon>
        <taxon>Ecdysozoa</taxon>
        <taxon>Arthropoda</taxon>
        <taxon>Chelicerata</taxon>
        <taxon>Arachnida</taxon>
        <taxon>Araneae</taxon>
        <taxon>Araneomorphae</taxon>
        <taxon>Entelegynae</taxon>
        <taxon>Araneoidea</taxon>
        <taxon>Nephilidae</taxon>
        <taxon>Trichonephila</taxon>
    </lineage>
</organism>
<dbReference type="EMBL" id="BMAO01037080">
    <property type="protein sequence ID" value="GFR15118.1"/>
    <property type="molecule type" value="Genomic_DNA"/>
</dbReference>
<dbReference type="AlphaFoldDB" id="A0A8X6H179"/>
<evidence type="ECO:0000313" key="3">
    <source>
        <dbReference type="Proteomes" id="UP000887116"/>
    </source>
</evidence>
<protein>
    <submittedName>
        <fullName evidence="2">Uncharacterized protein</fullName>
    </submittedName>
</protein>